<evidence type="ECO:0000256" key="3">
    <source>
        <dbReference type="ARBA" id="ARBA00022692"/>
    </source>
</evidence>
<proteinExistence type="predicted"/>
<protein>
    <submittedName>
        <fullName evidence="7">Branched-chain amino acid transport system permease protein</fullName>
    </submittedName>
</protein>
<dbReference type="GO" id="GO:0015658">
    <property type="term" value="F:branched-chain amino acid transmembrane transporter activity"/>
    <property type="evidence" value="ECO:0007669"/>
    <property type="project" value="InterPro"/>
</dbReference>
<evidence type="ECO:0000256" key="2">
    <source>
        <dbReference type="ARBA" id="ARBA00022475"/>
    </source>
</evidence>
<evidence type="ECO:0000256" key="5">
    <source>
        <dbReference type="ARBA" id="ARBA00023136"/>
    </source>
</evidence>
<dbReference type="AlphaFoldDB" id="A0A7X0D5L7"/>
<dbReference type="PANTHER" id="PTHR30482">
    <property type="entry name" value="HIGH-AFFINITY BRANCHED-CHAIN AMINO ACID TRANSPORT SYSTEM PERMEASE"/>
    <property type="match status" value="1"/>
</dbReference>
<keyword evidence="5 6" id="KW-0472">Membrane</keyword>
<keyword evidence="8" id="KW-1185">Reference proteome</keyword>
<sequence length="328" mass="35106">MDILNILTTSLESAIGPIAAIYVLAAIGLNLHFGYTGLLNFGQVGFMLVGAYGVAIPVVVYDQPLWVGLLTCVACSALLALLLGIPTLRLRADYLAIATIAVAEVGRLLYRAEFARPVTGGVYGLQGFAVDFNELNPFPPGRYDFLIVSFSSRQLWLMLAAWGLVALALAITALLIHSPWGRVLKGIREDEDAVRSLGKNVYAYKMQSLVLGGVFGGLAGAMIALNQQNITADQFMPQVTFYLWAMLLLGGAGRTLGPVIGPVVMWFLLTAFDETLRALAGAGVLPFLGAADIGALRHAFVGVALVLLIIYRPQGLIGNRKEMLVNVK</sequence>
<feature type="transmembrane region" description="Helical" evidence="6">
    <location>
        <begin position="65"/>
        <end position="85"/>
    </location>
</feature>
<name>A0A7X0D5L7_9ACTN</name>
<organism evidence="7 8">
    <name type="scientific">Nocardiopsis mwathae</name>
    <dbReference type="NCBI Taxonomy" id="1472723"/>
    <lineage>
        <taxon>Bacteria</taxon>
        <taxon>Bacillati</taxon>
        <taxon>Actinomycetota</taxon>
        <taxon>Actinomycetes</taxon>
        <taxon>Streptosporangiales</taxon>
        <taxon>Nocardiopsidaceae</taxon>
        <taxon>Nocardiopsis</taxon>
    </lineage>
</organism>
<dbReference type="PANTHER" id="PTHR30482:SF10">
    <property type="entry name" value="HIGH-AFFINITY BRANCHED-CHAIN AMINO ACID TRANSPORT PROTEIN BRAE"/>
    <property type="match status" value="1"/>
</dbReference>
<evidence type="ECO:0000256" key="6">
    <source>
        <dbReference type="SAM" id="Phobius"/>
    </source>
</evidence>
<accession>A0A7X0D5L7</accession>
<feature type="transmembrane region" description="Helical" evidence="6">
    <location>
        <begin position="155"/>
        <end position="176"/>
    </location>
</feature>
<evidence type="ECO:0000313" key="8">
    <source>
        <dbReference type="Proteomes" id="UP000546642"/>
    </source>
</evidence>
<reference evidence="7 8" key="1">
    <citation type="submission" date="2020-08" db="EMBL/GenBank/DDBJ databases">
        <title>Sequencing the genomes of 1000 actinobacteria strains.</title>
        <authorList>
            <person name="Klenk H.-P."/>
        </authorList>
    </citation>
    <scope>NUCLEOTIDE SEQUENCE [LARGE SCALE GENOMIC DNA]</scope>
    <source>
        <strain evidence="7 8">DSM 46659</strain>
    </source>
</reference>
<evidence type="ECO:0000256" key="4">
    <source>
        <dbReference type="ARBA" id="ARBA00022989"/>
    </source>
</evidence>
<comment type="caution">
    <text evidence="7">The sequence shown here is derived from an EMBL/GenBank/DDBJ whole genome shotgun (WGS) entry which is preliminary data.</text>
</comment>
<feature type="transmembrane region" description="Helical" evidence="6">
    <location>
        <begin position="206"/>
        <end position="225"/>
    </location>
</feature>
<evidence type="ECO:0000256" key="1">
    <source>
        <dbReference type="ARBA" id="ARBA00004651"/>
    </source>
</evidence>
<keyword evidence="3 6" id="KW-0812">Transmembrane</keyword>
<evidence type="ECO:0000313" key="7">
    <source>
        <dbReference type="EMBL" id="MBB6172355.1"/>
    </source>
</evidence>
<dbReference type="InterPro" id="IPR001851">
    <property type="entry name" value="ABC_transp_permease"/>
</dbReference>
<feature type="transmembrane region" description="Helical" evidence="6">
    <location>
        <begin position="241"/>
        <end position="267"/>
    </location>
</feature>
<keyword evidence="2" id="KW-1003">Cell membrane</keyword>
<dbReference type="CDD" id="cd06581">
    <property type="entry name" value="TM_PBP1_LivM_like"/>
    <property type="match status" value="1"/>
</dbReference>
<comment type="subcellular location">
    <subcellularLocation>
        <location evidence="1">Cell membrane</location>
        <topology evidence="1">Multi-pass membrane protein</topology>
    </subcellularLocation>
</comment>
<keyword evidence="4 6" id="KW-1133">Transmembrane helix</keyword>
<dbReference type="Pfam" id="PF02653">
    <property type="entry name" value="BPD_transp_2"/>
    <property type="match status" value="1"/>
</dbReference>
<feature type="transmembrane region" description="Helical" evidence="6">
    <location>
        <begin position="14"/>
        <end position="31"/>
    </location>
</feature>
<dbReference type="InterPro" id="IPR043428">
    <property type="entry name" value="LivM-like"/>
</dbReference>
<dbReference type="GO" id="GO:0005886">
    <property type="term" value="C:plasma membrane"/>
    <property type="evidence" value="ECO:0007669"/>
    <property type="project" value="UniProtKB-SubCell"/>
</dbReference>
<dbReference type="RefSeq" id="WP_184075660.1">
    <property type="nucleotide sequence ID" value="NZ_JACHDS010000001.1"/>
</dbReference>
<gene>
    <name evidence="7" type="ORF">HNR23_002415</name>
</gene>
<dbReference type="Proteomes" id="UP000546642">
    <property type="component" value="Unassembled WGS sequence"/>
</dbReference>
<dbReference type="EMBL" id="JACHDS010000001">
    <property type="protein sequence ID" value="MBB6172355.1"/>
    <property type="molecule type" value="Genomic_DNA"/>
</dbReference>
<feature type="transmembrane region" description="Helical" evidence="6">
    <location>
        <begin position="287"/>
        <end position="311"/>
    </location>
</feature>
<feature type="transmembrane region" description="Helical" evidence="6">
    <location>
        <begin position="38"/>
        <end position="59"/>
    </location>
</feature>